<feature type="transmembrane region" description="Helical" evidence="9">
    <location>
        <begin position="12"/>
        <end position="29"/>
    </location>
</feature>
<evidence type="ECO:0000313" key="12">
    <source>
        <dbReference type="Proteomes" id="UP000612349"/>
    </source>
</evidence>
<dbReference type="AlphaFoldDB" id="A0A916Z1H8"/>
<dbReference type="HAMAP" id="MF_01148">
    <property type="entry name" value="Lnt"/>
    <property type="match status" value="1"/>
</dbReference>
<feature type="transmembrane region" description="Helical" evidence="9">
    <location>
        <begin position="514"/>
        <end position="534"/>
    </location>
</feature>
<comment type="function">
    <text evidence="9">Catalyzes the phospholipid dependent N-acylation of the N-terminal cysteine of apolipoprotein, the last step in lipoprotein maturation.</text>
</comment>
<evidence type="ECO:0000313" key="11">
    <source>
        <dbReference type="EMBL" id="GGD71492.1"/>
    </source>
</evidence>
<evidence type="ECO:0000256" key="6">
    <source>
        <dbReference type="ARBA" id="ARBA00022989"/>
    </source>
</evidence>
<evidence type="ECO:0000256" key="4">
    <source>
        <dbReference type="ARBA" id="ARBA00022679"/>
    </source>
</evidence>
<dbReference type="InterPro" id="IPR036526">
    <property type="entry name" value="C-N_Hydrolase_sf"/>
</dbReference>
<feature type="transmembrane region" description="Helical" evidence="9">
    <location>
        <begin position="59"/>
        <end position="79"/>
    </location>
</feature>
<sequence>MGKQLNNWSERRGFVPLVAVVAGAISATGFEPLHLWALLLAGLAVLAALGFRQQRPGRAFLVGWLFGVGHFCVGNNWIATAFTYQAAMPAWLGWIAVFLLSLYLAVYPGLAVLGAWALARRSRILARSSPAAFALALAGCWAISEFLRGEMFTGFAWNPVGVALVGGFDRPGAVGWLAPWMGTYALSGLVLACAGAWWIAMRAAMMDRDRLKRALPLALIGLLLFVPWPAPAEEQGTLEFRLVQPDIRQEVLNEPQYYETNFLRSVELTGAPAKEDETRLVLWPESGVPDYLENGYPQRYYRQATFAADPDIARDRIAALMGPGAMLVTGSVDLVIGNENRAIAAENVVTAIGPDGEIAASYAKSHLVPYGEYLPMRSLLEPLGVTRLVPGSIDFRPGPGPRTLDLGRWGQAGIQLCYEIVFSGEVVDSKNRPDYIVNPSNDGWFGAWGPPQHLAQARLRAMEEGLPVMRSTTTGISAVIDANGVVRDHIGTYRSGRIDGFVPPAHAPTAFARMGIWLSLAWALVLLALAMVALRRRRG</sequence>
<comment type="similarity">
    <text evidence="2 9">Belongs to the CN hydrolase family. Apolipoprotein N-acyltransferase subfamily.</text>
</comment>
<protein>
    <recommendedName>
        <fullName evidence="9">Apolipoprotein N-acyltransferase</fullName>
        <shortName evidence="9">ALP N-acyltransferase</shortName>
        <ecNumber evidence="9">2.3.1.269</ecNumber>
    </recommendedName>
</protein>
<evidence type="ECO:0000256" key="8">
    <source>
        <dbReference type="ARBA" id="ARBA00023315"/>
    </source>
</evidence>
<keyword evidence="6 9" id="KW-1133">Transmembrane helix</keyword>
<feature type="transmembrane region" description="Helical" evidence="9">
    <location>
        <begin position="177"/>
        <end position="199"/>
    </location>
</feature>
<feature type="domain" description="CN hydrolase" evidence="10">
    <location>
        <begin position="243"/>
        <end position="504"/>
    </location>
</feature>
<dbReference type="Pfam" id="PF00795">
    <property type="entry name" value="CN_hydrolase"/>
    <property type="match status" value="1"/>
</dbReference>
<organism evidence="11 12">
    <name type="scientific">Croceicoccus mobilis</name>
    <dbReference type="NCBI Taxonomy" id="1703339"/>
    <lineage>
        <taxon>Bacteria</taxon>
        <taxon>Pseudomonadati</taxon>
        <taxon>Pseudomonadota</taxon>
        <taxon>Alphaproteobacteria</taxon>
        <taxon>Sphingomonadales</taxon>
        <taxon>Erythrobacteraceae</taxon>
        <taxon>Croceicoccus</taxon>
    </lineage>
</organism>
<dbReference type="InterPro" id="IPR045378">
    <property type="entry name" value="LNT_N"/>
</dbReference>
<keyword evidence="8 9" id="KW-0012">Acyltransferase</keyword>
<comment type="caution">
    <text evidence="11">The sequence shown here is derived from an EMBL/GenBank/DDBJ whole genome shotgun (WGS) entry which is preliminary data.</text>
</comment>
<feature type="transmembrane region" description="Helical" evidence="9">
    <location>
        <begin position="91"/>
        <end position="119"/>
    </location>
</feature>
<dbReference type="InterPro" id="IPR004563">
    <property type="entry name" value="Apolipo_AcylTrfase"/>
</dbReference>
<dbReference type="NCBIfam" id="TIGR00546">
    <property type="entry name" value="lnt"/>
    <property type="match status" value="1"/>
</dbReference>
<keyword evidence="7 9" id="KW-0472">Membrane</keyword>
<evidence type="ECO:0000256" key="2">
    <source>
        <dbReference type="ARBA" id="ARBA00010065"/>
    </source>
</evidence>
<dbReference type="InterPro" id="IPR003010">
    <property type="entry name" value="C-N_Hydrolase"/>
</dbReference>
<feature type="transmembrane region" description="Helical" evidence="9">
    <location>
        <begin position="35"/>
        <end position="52"/>
    </location>
</feature>
<name>A0A916Z1H8_9SPHN</name>
<comment type="subcellular location">
    <subcellularLocation>
        <location evidence="1 9">Cell membrane</location>
        <topology evidence="1 9">Multi-pass membrane protein</topology>
    </subcellularLocation>
</comment>
<dbReference type="SUPFAM" id="SSF56317">
    <property type="entry name" value="Carbon-nitrogen hydrolase"/>
    <property type="match status" value="1"/>
</dbReference>
<reference evidence="11" key="2">
    <citation type="submission" date="2020-09" db="EMBL/GenBank/DDBJ databases">
        <authorList>
            <person name="Sun Q."/>
            <person name="Zhou Y."/>
        </authorList>
    </citation>
    <scope>NUCLEOTIDE SEQUENCE</scope>
    <source>
        <strain evidence="11">CGMCC 1.15360</strain>
    </source>
</reference>
<keyword evidence="12" id="KW-1185">Reference proteome</keyword>
<evidence type="ECO:0000256" key="5">
    <source>
        <dbReference type="ARBA" id="ARBA00022692"/>
    </source>
</evidence>
<dbReference type="PANTHER" id="PTHR38686">
    <property type="entry name" value="APOLIPOPROTEIN N-ACYLTRANSFERASE"/>
    <property type="match status" value="1"/>
</dbReference>
<dbReference type="Pfam" id="PF20154">
    <property type="entry name" value="LNT_N"/>
    <property type="match status" value="1"/>
</dbReference>
<proteinExistence type="inferred from homology"/>
<dbReference type="PROSITE" id="PS50263">
    <property type="entry name" value="CN_HYDROLASE"/>
    <property type="match status" value="1"/>
</dbReference>
<feature type="transmembrane region" description="Helical" evidence="9">
    <location>
        <begin position="211"/>
        <end position="230"/>
    </location>
</feature>
<comment type="pathway">
    <text evidence="9">Protein modification; lipoprotein biosynthesis (N-acyl transfer).</text>
</comment>
<evidence type="ECO:0000256" key="9">
    <source>
        <dbReference type="HAMAP-Rule" id="MF_01148"/>
    </source>
</evidence>
<dbReference type="EMBL" id="BMIP01000004">
    <property type="protein sequence ID" value="GGD71492.1"/>
    <property type="molecule type" value="Genomic_DNA"/>
</dbReference>
<accession>A0A916Z1H8</accession>
<evidence type="ECO:0000259" key="10">
    <source>
        <dbReference type="PROSITE" id="PS50263"/>
    </source>
</evidence>
<comment type="catalytic activity">
    <reaction evidence="9">
        <text>N-terminal S-1,2-diacyl-sn-glyceryl-L-cysteinyl-[lipoprotein] + a glycerophospholipid = N-acyl-S-1,2-diacyl-sn-glyceryl-L-cysteinyl-[lipoprotein] + a 2-acyl-sn-glycero-3-phospholipid + H(+)</text>
        <dbReference type="Rhea" id="RHEA:48228"/>
        <dbReference type="Rhea" id="RHEA-COMP:14681"/>
        <dbReference type="Rhea" id="RHEA-COMP:14684"/>
        <dbReference type="ChEBI" id="CHEBI:15378"/>
        <dbReference type="ChEBI" id="CHEBI:136912"/>
        <dbReference type="ChEBI" id="CHEBI:140656"/>
        <dbReference type="ChEBI" id="CHEBI:140657"/>
        <dbReference type="ChEBI" id="CHEBI:140660"/>
        <dbReference type="EC" id="2.3.1.269"/>
    </reaction>
</comment>
<dbReference type="GO" id="GO:0005886">
    <property type="term" value="C:plasma membrane"/>
    <property type="evidence" value="ECO:0007669"/>
    <property type="project" value="UniProtKB-SubCell"/>
</dbReference>
<evidence type="ECO:0000256" key="3">
    <source>
        <dbReference type="ARBA" id="ARBA00022475"/>
    </source>
</evidence>
<reference evidence="11" key="1">
    <citation type="journal article" date="2014" name="Int. J. Syst. Evol. Microbiol.">
        <title>Complete genome sequence of Corynebacterium casei LMG S-19264T (=DSM 44701T), isolated from a smear-ripened cheese.</title>
        <authorList>
            <consortium name="US DOE Joint Genome Institute (JGI-PGF)"/>
            <person name="Walter F."/>
            <person name="Albersmeier A."/>
            <person name="Kalinowski J."/>
            <person name="Ruckert C."/>
        </authorList>
    </citation>
    <scope>NUCLEOTIDE SEQUENCE</scope>
    <source>
        <strain evidence="11">CGMCC 1.15360</strain>
    </source>
</reference>
<dbReference type="Gene3D" id="3.60.110.10">
    <property type="entry name" value="Carbon-nitrogen hydrolase"/>
    <property type="match status" value="1"/>
</dbReference>
<evidence type="ECO:0000256" key="1">
    <source>
        <dbReference type="ARBA" id="ARBA00004651"/>
    </source>
</evidence>
<keyword evidence="3 9" id="KW-1003">Cell membrane</keyword>
<dbReference type="EC" id="2.3.1.269" evidence="9"/>
<dbReference type="PANTHER" id="PTHR38686:SF1">
    <property type="entry name" value="APOLIPOPROTEIN N-ACYLTRANSFERASE"/>
    <property type="match status" value="1"/>
</dbReference>
<dbReference type="Proteomes" id="UP000612349">
    <property type="component" value="Unassembled WGS sequence"/>
</dbReference>
<gene>
    <name evidence="9 11" type="primary">lnt</name>
    <name evidence="11" type="ORF">GCM10010990_21240</name>
</gene>
<evidence type="ECO:0000256" key="7">
    <source>
        <dbReference type="ARBA" id="ARBA00023136"/>
    </source>
</evidence>
<dbReference type="GO" id="GO:0016410">
    <property type="term" value="F:N-acyltransferase activity"/>
    <property type="evidence" value="ECO:0007669"/>
    <property type="project" value="UniProtKB-UniRule"/>
</dbReference>
<dbReference type="GO" id="GO:0042158">
    <property type="term" value="P:lipoprotein biosynthetic process"/>
    <property type="evidence" value="ECO:0007669"/>
    <property type="project" value="UniProtKB-UniRule"/>
</dbReference>
<keyword evidence="4 9" id="KW-0808">Transferase</keyword>
<feature type="transmembrane region" description="Helical" evidence="9">
    <location>
        <begin position="131"/>
        <end position="157"/>
    </location>
</feature>
<dbReference type="CDD" id="cd07571">
    <property type="entry name" value="ALP_N-acyl_transferase"/>
    <property type="match status" value="1"/>
</dbReference>
<keyword evidence="5 9" id="KW-0812">Transmembrane</keyword>